<dbReference type="SUPFAM" id="SSF56935">
    <property type="entry name" value="Porins"/>
    <property type="match status" value="1"/>
</dbReference>
<evidence type="ECO:0000256" key="2">
    <source>
        <dbReference type="ARBA" id="ARBA00022448"/>
    </source>
</evidence>
<keyword evidence="5 9" id="KW-0798">TonB box</keyword>
<evidence type="ECO:0000259" key="12">
    <source>
        <dbReference type="Pfam" id="PF07715"/>
    </source>
</evidence>
<dbReference type="Pfam" id="PF07715">
    <property type="entry name" value="Plug"/>
    <property type="match status" value="1"/>
</dbReference>
<proteinExistence type="inferred from homology"/>
<dbReference type="InterPro" id="IPR023996">
    <property type="entry name" value="TonB-dep_OMP_SusC/RagA"/>
</dbReference>
<evidence type="ECO:0000256" key="8">
    <source>
        <dbReference type="PROSITE-ProRule" id="PRU01360"/>
    </source>
</evidence>
<dbReference type="InterPro" id="IPR036942">
    <property type="entry name" value="Beta-barrel_TonB_sf"/>
</dbReference>
<evidence type="ECO:0000256" key="1">
    <source>
        <dbReference type="ARBA" id="ARBA00004571"/>
    </source>
</evidence>
<reference evidence="13" key="1">
    <citation type="submission" date="2010-07" db="EMBL/GenBank/DDBJ databases">
        <authorList>
            <person name="Muzny D."/>
            <person name="Qin X."/>
            <person name="Deng J."/>
            <person name="Jiang H."/>
            <person name="Liu Y."/>
            <person name="Qu J."/>
            <person name="Song X.-Z."/>
            <person name="Zhang L."/>
            <person name="Thornton R."/>
            <person name="Coyle M."/>
            <person name="Francisco L."/>
            <person name="Jackson L."/>
            <person name="Javaid M."/>
            <person name="Korchina V."/>
            <person name="Kovar C."/>
            <person name="Mata R."/>
            <person name="Mathew T."/>
            <person name="Ngo R."/>
            <person name="Nguyen L."/>
            <person name="Nguyen N."/>
            <person name="Okwuonu G."/>
            <person name="Ongeri F."/>
            <person name="Pham C."/>
            <person name="Simmons D."/>
            <person name="Wilczek-Boney K."/>
            <person name="Hale W."/>
            <person name="Jakkamsetti A."/>
            <person name="Pham P."/>
            <person name="Ruth R."/>
            <person name="San Lucas F."/>
            <person name="Warren J."/>
            <person name="Zhang J."/>
            <person name="Zhao Z."/>
            <person name="Zhou C."/>
            <person name="Zhu D."/>
            <person name="Lee S."/>
            <person name="Bess C."/>
            <person name="Blankenburg K."/>
            <person name="Forbes L."/>
            <person name="Fu Q."/>
            <person name="Gubbala S."/>
            <person name="Hirani K."/>
            <person name="Jayaseelan J.C."/>
            <person name="Lara F."/>
            <person name="Munidasa M."/>
            <person name="Palculict T."/>
            <person name="Patil S."/>
            <person name="Pu L.-L."/>
            <person name="Saada N."/>
            <person name="Tang L."/>
            <person name="Weissenberger G."/>
            <person name="Zhu Y."/>
            <person name="Hemphill L."/>
            <person name="Shang Y."/>
            <person name="Youmans B."/>
            <person name="Ayvaz T."/>
            <person name="Ross M."/>
            <person name="Santibanez J."/>
            <person name="Aqrawi P."/>
            <person name="Gross S."/>
            <person name="Joshi V."/>
            <person name="Fowler G."/>
            <person name="Nazareth L."/>
            <person name="Reid J."/>
            <person name="Worley K."/>
            <person name="Petrosino J."/>
            <person name="Highlander S."/>
            <person name="Gibbs R."/>
        </authorList>
    </citation>
    <scope>NUCLEOTIDE SEQUENCE [LARGE SCALE GENOMIC DNA]</scope>
    <source>
        <strain evidence="13">DSM 16973</strain>
    </source>
</reference>
<dbReference type="Gene3D" id="2.60.40.1120">
    <property type="entry name" value="Carboxypeptidase-like, regulatory domain"/>
    <property type="match status" value="1"/>
</dbReference>
<organism evidence="13 14">
    <name type="scientific">Hoylesella marshii DSM 16973 = JCM 13450</name>
    <dbReference type="NCBI Taxonomy" id="862515"/>
    <lineage>
        <taxon>Bacteria</taxon>
        <taxon>Pseudomonadati</taxon>
        <taxon>Bacteroidota</taxon>
        <taxon>Bacteroidia</taxon>
        <taxon>Bacteroidales</taxon>
        <taxon>Prevotellaceae</taxon>
        <taxon>Hoylesella</taxon>
    </lineage>
</organism>
<dbReference type="InterPro" id="IPR039426">
    <property type="entry name" value="TonB-dep_rcpt-like"/>
</dbReference>
<keyword evidence="7 8" id="KW-0998">Cell outer membrane</keyword>
<evidence type="ECO:0000259" key="11">
    <source>
        <dbReference type="Pfam" id="PF00593"/>
    </source>
</evidence>
<evidence type="ECO:0000256" key="9">
    <source>
        <dbReference type="RuleBase" id="RU003357"/>
    </source>
</evidence>
<dbReference type="Gene3D" id="2.40.170.20">
    <property type="entry name" value="TonB-dependent receptor, beta-barrel domain"/>
    <property type="match status" value="1"/>
</dbReference>
<evidence type="ECO:0000256" key="3">
    <source>
        <dbReference type="ARBA" id="ARBA00022452"/>
    </source>
</evidence>
<dbReference type="STRING" id="862515.HMPREF0658_0651"/>
<keyword evidence="2 8" id="KW-0813">Transport</keyword>
<evidence type="ECO:0000256" key="4">
    <source>
        <dbReference type="ARBA" id="ARBA00022692"/>
    </source>
</evidence>
<dbReference type="AlphaFoldDB" id="E0NR50"/>
<keyword evidence="4 8" id="KW-0812">Transmembrane</keyword>
<keyword evidence="6 8" id="KW-0472">Membrane</keyword>
<evidence type="ECO:0000313" key="14">
    <source>
        <dbReference type="Proteomes" id="UP000004394"/>
    </source>
</evidence>
<dbReference type="GO" id="GO:0009279">
    <property type="term" value="C:cell outer membrane"/>
    <property type="evidence" value="ECO:0007669"/>
    <property type="project" value="UniProtKB-SubCell"/>
</dbReference>
<dbReference type="InterPro" id="IPR023997">
    <property type="entry name" value="TonB-dep_OMP_SusC/RagA_CS"/>
</dbReference>
<evidence type="ECO:0000256" key="10">
    <source>
        <dbReference type="SAM" id="SignalP"/>
    </source>
</evidence>
<gene>
    <name evidence="13" type="primary">susC</name>
    <name evidence="13" type="ORF">HMPREF0658_0651</name>
</gene>
<dbReference type="SUPFAM" id="SSF49464">
    <property type="entry name" value="Carboxypeptidase regulatory domain-like"/>
    <property type="match status" value="1"/>
</dbReference>
<dbReference type="Pfam" id="PF00593">
    <property type="entry name" value="TonB_dep_Rec_b-barrel"/>
    <property type="match status" value="1"/>
</dbReference>
<dbReference type="NCBIfam" id="TIGR04057">
    <property type="entry name" value="SusC_RagA_signa"/>
    <property type="match status" value="1"/>
</dbReference>
<evidence type="ECO:0000256" key="6">
    <source>
        <dbReference type="ARBA" id="ARBA00023136"/>
    </source>
</evidence>
<dbReference type="eggNOG" id="COG4771">
    <property type="taxonomic scope" value="Bacteria"/>
</dbReference>
<feature type="domain" description="TonB-dependent receptor plug" evidence="12">
    <location>
        <begin position="139"/>
        <end position="254"/>
    </location>
</feature>
<dbReference type="PROSITE" id="PS52016">
    <property type="entry name" value="TONB_DEPENDENT_REC_3"/>
    <property type="match status" value="1"/>
</dbReference>
<accession>E0NR50</accession>
<comment type="subcellular location">
    <subcellularLocation>
        <location evidence="1 8">Cell outer membrane</location>
        <topology evidence="1 8">Multi-pass membrane protein</topology>
    </subcellularLocation>
</comment>
<feature type="domain" description="TonB-dependent receptor-like beta-barrel" evidence="11">
    <location>
        <begin position="447"/>
        <end position="968"/>
    </location>
</feature>
<dbReference type="InterPro" id="IPR037066">
    <property type="entry name" value="Plug_dom_sf"/>
</dbReference>
<dbReference type="NCBIfam" id="TIGR04056">
    <property type="entry name" value="OMP_RagA_SusC"/>
    <property type="match status" value="1"/>
</dbReference>
<dbReference type="Proteomes" id="UP000004394">
    <property type="component" value="Unassembled WGS sequence"/>
</dbReference>
<dbReference type="InterPro" id="IPR008969">
    <property type="entry name" value="CarboxyPept-like_regulatory"/>
</dbReference>
<sequence length="1004" mass="111310">MTHFRKKTVLLLTFGLMAGIASYAQSGLRYDSQGTNIVIKRQAEEPKVRKIKATGRVIDAQGEPVMGATVKQHGTSNATVTDMDGNYTLEVPEGSHLIISYIGAKDREIIAGNNVVTTLQDDVETLNEVVVIGYGSVKKNDLTGSVSAIKPDEMVKGVQTTAQDALQGKIAGVNIISNSGAPGSASTIRIRSGASLSASNDPLIVIDGVPVDNSSIEGGGNVIGGINPNDIESFTVLKDASATAIYGSRASNGVIVITTKKGSAGGLKFNYAGNFSMSTIAKKLDVLTADEFRSFVPTVTGVPPTAKFGTANTDWQDEIYRTAFGHSHSLSASGNIEKIAPYRISVGYTHQDGIIRTNNYKRFTADGSIAPQFFDKHLTLTLNAKFSNERNRLVDHSVVHNAMRYDPTRPVHEGSPTGPGLGYFIWMNGSSPMAIQTDNPVAQLELQDFRNTVNRSIGNMAINYKLHGFEDLQFNLNMGYDILKSTYRRNVPDKAGTMYTSWKKDGTGEDYDGTQKKRNQLLDLYANYQHTFAGKHDLSGMVGYGWQHFWKKFNDTSLAPDGSEVFTPTHYETEYYLLSLYGRANYTYDNKYLLTATLRADASSRFAKNNRWGYFPSVALGWRLSEEAFMKKQDVVSNLKLRLSYGQTGQQDIINDYPYMTTFTISYDTSSYRFGDTWYRTYRPNGYDTDIKWETTATWNAGFDYGFLNNRIYGSVDVYKRHTKDLLNTINVISGTNYAAVLTTNIGEMDNKGVEVSINAVPVQTKDLSWDLGLNLTWNTSKITKLNAIDNASNFVQTGAISGTGKYVQCFMVGKRPYTFYLAQQAYDSNGKPIAGKYVQADGSVSTNEYRRATNKSALPKSYMGFNTHLNYKSWDLGLTAHGSFGAYIYNYVAADEYIQSVYSDQGNMSNIMPSTRDLGFESQQLYSDYFLESADFFRIDNITLGYTFRKLWNSKSNMRLAFSVQNVATITGYTGIDPELSNGIDRDVYPRPRVFSLTANLNF</sequence>
<evidence type="ECO:0000256" key="7">
    <source>
        <dbReference type="ARBA" id="ARBA00023237"/>
    </source>
</evidence>
<dbReference type="InterPro" id="IPR012910">
    <property type="entry name" value="Plug_dom"/>
</dbReference>
<dbReference type="EMBL" id="AEEI01000023">
    <property type="protein sequence ID" value="EFM02400.1"/>
    <property type="molecule type" value="Genomic_DNA"/>
</dbReference>
<keyword evidence="14" id="KW-1185">Reference proteome</keyword>
<dbReference type="HOGENOM" id="CLU_004317_0_2_10"/>
<keyword evidence="10" id="KW-0732">Signal</keyword>
<dbReference type="InterPro" id="IPR000531">
    <property type="entry name" value="Beta-barrel_TonB"/>
</dbReference>
<comment type="similarity">
    <text evidence="8 9">Belongs to the TonB-dependent receptor family.</text>
</comment>
<protein>
    <submittedName>
        <fullName evidence="13">TonB-linked outer membrane protein, SusC/RagA family</fullName>
    </submittedName>
</protein>
<dbReference type="RefSeq" id="WP_006948446.1">
    <property type="nucleotide sequence ID" value="NZ_BAJI01000031.1"/>
</dbReference>
<dbReference type="FunFam" id="2.170.130.10:FF:000008">
    <property type="entry name" value="SusC/RagA family TonB-linked outer membrane protein"/>
    <property type="match status" value="1"/>
</dbReference>
<feature type="signal peptide" evidence="10">
    <location>
        <begin position="1"/>
        <end position="23"/>
    </location>
</feature>
<evidence type="ECO:0000256" key="5">
    <source>
        <dbReference type="ARBA" id="ARBA00023077"/>
    </source>
</evidence>
<name>E0NR50_9BACT</name>
<comment type="caution">
    <text evidence="13">The sequence shown here is derived from an EMBL/GenBank/DDBJ whole genome shotgun (WGS) entry which is preliminary data.</text>
</comment>
<dbReference type="Gene3D" id="2.170.130.10">
    <property type="entry name" value="TonB-dependent receptor, plug domain"/>
    <property type="match status" value="1"/>
</dbReference>
<keyword evidence="3 8" id="KW-1134">Transmembrane beta strand</keyword>
<dbReference type="Pfam" id="PF13715">
    <property type="entry name" value="CarbopepD_reg_2"/>
    <property type="match status" value="1"/>
</dbReference>
<feature type="chain" id="PRO_5003138201" evidence="10">
    <location>
        <begin position="24"/>
        <end position="1004"/>
    </location>
</feature>
<evidence type="ECO:0000313" key="13">
    <source>
        <dbReference type="EMBL" id="EFM02400.1"/>
    </source>
</evidence>